<comment type="caution">
    <text evidence="2">The sequence shown here is derived from an EMBL/GenBank/DDBJ whole genome shotgun (WGS) entry which is preliminary data.</text>
</comment>
<dbReference type="PANTHER" id="PTHR13179:SF8">
    <property type="entry name" value="GATOR COMPLEX PROTEIN DEPDC5"/>
    <property type="match status" value="1"/>
</dbReference>
<dbReference type="Proteomes" id="UP000186804">
    <property type="component" value="Unassembled WGS sequence"/>
</dbReference>
<protein>
    <recommendedName>
        <fullName evidence="1">Vacuolar membrane-associated protein Iml1 N-terminal domain-containing protein</fullName>
    </recommendedName>
</protein>
<dbReference type="RefSeq" id="XP_067068710.1">
    <property type="nucleotide sequence ID" value="XM_067212669.1"/>
</dbReference>
<dbReference type="Pfam" id="PF12257">
    <property type="entry name" value="IML1"/>
    <property type="match status" value="1"/>
</dbReference>
<dbReference type="EMBL" id="LRBS01000049">
    <property type="protein sequence ID" value="OII76864.1"/>
    <property type="molecule type" value="Genomic_DNA"/>
</dbReference>
<dbReference type="InterPro" id="IPR027244">
    <property type="entry name" value="IML1"/>
</dbReference>
<dbReference type="GO" id="GO:0010508">
    <property type="term" value="P:positive regulation of autophagy"/>
    <property type="evidence" value="ECO:0007669"/>
    <property type="project" value="TreeGrafter"/>
</dbReference>
<dbReference type="OrthoDB" id="39497at2759"/>
<reference evidence="2 3" key="1">
    <citation type="submission" date="2016-10" db="EMBL/GenBank/DDBJ databases">
        <title>Reductive evolution of mitochondrial metabolism and differential evolution of invasion-related proteins in Cryptosporidium.</title>
        <authorList>
            <person name="Liu S."/>
            <person name="Roellig D.M."/>
            <person name="Guo Y."/>
            <person name="Li N."/>
            <person name="Frace M.A."/>
            <person name="Tang K."/>
            <person name="Zhang L."/>
            <person name="Feng Y."/>
            <person name="Xiao L."/>
        </authorList>
    </citation>
    <scope>NUCLEOTIDE SEQUENCE [LARGE SCALE GENOMIC DNA]</scope>
    <source>
        <strain evidence="2">30847</strain>
    </source>
</reference>
<dbReference type="InterPro" id="IPR048255">
    <property type="entry name" value="IML1_N"/>
</dbReference>
<evidence type="ECO:0000313" key="2">
    <source>
        <dbReference type="EMBL" id="OII76864.1"/>
    </source>
</evidence>
<dbReference type="GO" id="GO:0005096">
    <property type="term" value="F:GTPase activator activity"/>
    <property type="evidence" value="ECO:0007669"/>
    <property type="project" value="InterPro"/>
</dbReference>
<dbReference type="GO" id="GO:1990130">
    <property type="term" value="C:GATOR1 complex"/>
    <property type="evidence" value="ECO:0007669"/>
    <property type="project" value="TreeGrafter"/>
</dbReference>
<dbReference type="VEuPathDB" id="CryptoDB:cand_024390"/>
<keyword evidence="3" id="KW-1185">Reference proteome</keyword>
<feature type="domain" description="Vacuolar membrane-associated protein Iml1 N-terminal" evidence="1">
    <location>
        <begin position="198"/>
        <end position="410"/>
    </location>
</feature>
<sequence length="1514" mass="176422">MYDQKRLLGSTYINAGTNEISRDEKFIVPLSFHDEKKYGRVPLFVSSEVLANLLYRDQEAISIEVSNMLIPNIQPIYFYVTYDLLGESVHSGGISILDSLVKVSGWSLIRQDVLIKVIKKDEEIAVDYVEMTLPEVHISPRDLWFYERSLIGSILYTGVPPLTSQLSPSYYPPLTITRLLRNTDMSLFNSYRVTENMLFSFGLVTEETKFLIRPKSQRIIIIILLSMELWTFSNNGFPSWRSILLFFQEYLSASKSGGESHFMSIVLTYRKKVDKSDYYEVFWEGLIPHLTKSNNGINEFLNMLRVELNTFEKRIISSLDICSYSESNVLESINLALNQLDNDFVDRSLIWTGKNIKILSAGPPLLIVDVNNYKDILHLANITEKRFLRYSVSTDFISLSQLKWYYSPLLYVVEFTSTQRVKEVVETIPLKLPMLIHYFIYESGIYKDPNLLNIESTIAVLDQYIIDEDTNIKFNSLNHNNPGLEISRNYNPNFSTGQQIIVSEKELNAIFNLQNSTETIKSRTKKNESSFEYNDINKLNTNTKSDSKIHMPESLNLIPSIQKPKYIQPSLPDPNFNNKTQDHNISLKELRMFNFYQNELSSNLFSKFDTIKNHFDQFLPIISINPLNPIDRRYIKWCNTFISCSMFDIKHGGVFMSPILRPVLLPLITNFNFKITRKMPRISNWTITPRRELFIAYYWANHLIQKAMNQKSEIQTKNSSNDETSTSWKEDEFNKSGHFLYKREKMYNSRYTQFVDETQKTTSNIPVSTFILPNTSSLTTEIQNKGINSSNISIPSPIYKLSNQDSEILRSIFNDIIAHRLCMAFQLISLKSSTGIKHVINHNTVQMWTCCSSFNSSFVNSDNVHQLCLLLDDNNIMVEVMNLTDNILKSLETDLTNTDKVEELNKYVITNNSDLQIQNYNSNSQLNIIFSLPSIIKYEYNITNKQYNQLELQNTYSYKSLSYFCDPPPVNYNFVDELLVWQRDIPFVTQFTQESFKESSFLQQYSNLSTYSIIQTVDLAINYIHFAVIAHWKSSSINPIIYGTNNVKSMNLNTDILKEGNIHSQSLHKYNSSNSNNSNKNYSYLENQSRSACYSSEFEECCGHHIVSRWLDIISIGKDLNQFYSYFKPSSKFNHIESIKSNGEILDNTTSNHHYLKSSIDLTCNYVISINRRIYPRAVRLKSCLEKLLFVNAPPDHPKILDINIIQDATFKNQQFDEQSDQEIQFKLKPVHKNRSRHKFYRKRQNLNNPFDYNVKYKNLNPNSLENHKKNSDLPSNMKSMRILTSWCDHSLWNNHTNITSNSMSSNPLLNSPSVHPVHWFVLYYDSLWYPPLPFKFSIGWVSCPAAAISRIIKKIRSFIIQYRFNLIQIPASQIYCLPELPELNNLLILQSLPFNYPIVFDISEDNQHYLYNKMQNHLKNFILPPLSLQLVHYTINKDQLRIFLIDPHGLYSLEYNNKWVIIRPNYKQSFWRHLIYHDSSPILSCTCGNSILDESWRSKLLRDAIRILRNILI</sequence>
<dbReference type="GO" id="GO:1904262">
    <property type="term" value="P:negative regulation of TORC1 signaling"/>
    <property type="evidence" value="ECO:0007669"/>
    <property type="project" value="TreeGrafter"/>
</dbReference>
<organism evidence="2 3">
    <name type="scientific">Cryptosporidium andersoni</name>
    <dbReference type="NCBI Taxonomy" id="117008"/>
    <lineage>
        <taxon>Eukaryota</taxon>
        <taxon>Sar</taxon>
        <taxon>Alveolata</taxon>
        <taxon>Apicomplexa</taxon>
        <taxon>Conoidasida</taxon>
        <taxon>Coccidia</taxon>
        <taxon>Eucoccidiorida</taxon>
        <taxon>Eimeriorina</taxon>
        <taxon>Cryptosporidiidae</taxon>
        <taxon>Cryptosporidium</taxon>
    </lineage>
</organism>
<proteinExistence type="predicted"/>
<evidence type="ECO:0000313" key="3">
    <source>
        <dbReference type="Proteomes" id="UP000186804"/>
    </source>
</evidence>
<evidence type="ECO:0000259" key="1">
    <source>
        <dbReference type="Pfam" id="PF12257"/>
    </source>
</evidence>
<dbReference type="PANTHER" id="PTHR13179">
    <property type="entry name" value="DEP DOMAIN CONTAINING PROTEIN 5"/>
    <property type="match status" value="1"/>
</dbReference>
<accession>A0A1J4MRP5</accession>
<name>A0A1J4MRP5_9CRYT</name>
<gene>
    <name evidence="2" type="ORF">cand_024390</name>
</gene>
<dbReference type="GeneID" id="92366623"/>